<evidence type="ECO:0000313" key="4">
    <source>
        <dbReference type="EMBL" id="TXR53655.1"/>
    </source>
</evidence>
<dbReference type="RefSeq" id="WP_147713055.1">
    <property type="nucleotide sequence ID" value="NZ_VKAD01000001.1"/>
</dbReference>
<keyword evidence="3" id="KW-0560">Oxidoreductase</keyword>
<keyword evidence="2" id="KW-0169">Cobalamin biosynthesis</keyword>
<evidence type="ECO:0000256" key="1">
    <source>
        <dbReference type="ARBA" id="ARBA00004953"/>
    </source>
</evidence>
<dbReference type="EMBL" id="VKAD01000001">
    <property type="protein sequence ID" value="TXR53655.1"/>
    <property type="molecule type" value="Genomic_DNA"/>
</dbReference>
<proteinExistence type="predicted"/>
<dbReference type="PROSITE" id="PS51014">
    <property type="entry name" value="COBK_CBIJ"/>
    <property type="match status" value="1"/>
</dbReference>
<dbReference type="GO" id="GO:0016994">
    <property type="term" value="F:precorrin-6A reductase activity"/>
    <property type="evidence" value="ECO:0007669"/>
    <property type="project" value="InterPro"/>
</dbReference>
<dbReference type="GO" id="GO:0009236">
    <property type="term" value="P:cobalamin biosynthetic process"/>
    <property type="evidence" value="ECO:0007669"/>
    <property type="project" value="UniProtKB-UniPathway"/>
</dbReference>
<evidence type="ECO:0000256" key="3">
    <source>
        <dbReference type="ARBA" id="ARBA00023002"/>
    </source>
</evidence>
<dbReference type="PANTHER" id="PTHR36925">
    <property type="entry name" value="COBALT-PRECORRIN-6A REDUCTASE"/>
    <property type="match status" value="1"/>
</dbReference>
<dbReference type="AlphaFoldDB" id="A0A5C8Z6C7"/>
<accession>A0A5C8Z6C7</accession>
<comment type="pathway">
    <text evidence="1">Cofactor biosynthesis; adenosylcobalamin biosynthesis.</text>
</comment>
<reference evidence="4 5" key="1">
    <citation type="submission" date="2019-07" db="EMBL/GenBank/DDBJ databases">
        <title>Reinekea sp. strain SSH23 genome sequencing and assembly.</title>
        <authorList>
            <person name="Kim I."/>
        </authorList>
    </citation>
    <scope>NUCLEOTIDE SEQUENCE [LARGE SCALE GENOMIC DNA]</scope>
    <source>
        <strain evidence="4 5">SSH23</strain>
    </source>
</reference>
<dbReference type="UniPathway" id="UPA00148"/>
<sequence length="252" mass="28596">MSLLILGGTQDAKRLAQTLQDKQVPVIYSIAGKVRQPEITCPVVSGGFTQFGGLAKFITAKNIRAVLDVTHPFAEKMTATAATVTRQLLIPYWQYQRKPWQQTAADRWFFFDHVEQLITQLDGKKTPFVTVGQLSEQQLIRLTKQHDQVVYRTAIAADFQLPKNVHWIQAVGPFDEKNEQQIFTQYSVDALVTKQSGGRATEAKITVARERQLDVFLQRRPKLASADQCFSDDKECINAVLRLFDQKNKETL</sequence>
<gene>
    <name evidence="4" type="ORF">FME95_03595</name>
</gene>
<evidence type="ECO:0000256" key="2">
    <source>
        <dbReference type="ARBA" id="ARBA00022573"/>
    </source>
</evidence>
<dbReference type="Proteomes" id="UP000321764">
    <property type="component" value="Unassembled WGS sequence"/>
</dbReference>
<organism evidence="4 5">
    <name type="scientific">Reinekea thalattae</name>
    <dbReference type="NCBI Taxonomy" id="2593301"/>
    <lineage>
        <taxon>Bacteria</taxon>
        <taxon>Pseudomonadati</taxon>
        <taxon>Pseudomonadota</taxon>
        <taxon>Gammaproteobacteria</taxon>
        <taxon>Oceanospirillales</taxon>
        <taxon>Saccharospirillaceae</taxon>
        <taxon>Reinekea</taxon>
    </lineage>
</organism>
<name>A0A5C8Z6C7_9GAMM</name>
<dbReference type="PANTHER" id="PTHR36925:SF1">
    <property type="entry name" value="COBALT-PRECORRIN-6A REDUCTASE"/>
    <property type="match status" value="1"/>
</dbReference>
<keyword evidence="5" id="KW-1185">Reference proteome</keyword>
<evidence type="ECO:0000313" key="5">
    <source>
        <dbReference type="Proteomes" id="UP000321764"/>
    </source>
</evidence>
<comment type="caution">
    <text evidence="4">The sequence shown here is derived from an EMBL/GenBank/DDBJ whole genome shotgun (WGS) entry which is preliminary data.</text>
</comment>
<dbReference type="Pfam" id="PF02571">
    <property type="entry name" value="CbiJ"/>
    <property type="match status" value="1"/>
</dbReference>
<protein>
    <submittedName>
        <fullName evidence="4">Precorrin-6A/cobalt-precorrin-6A reductase</fullName>
    </submittedName>
</protein>
<dbReference type="OrthoDB" id="5183775at2"/>
<dbReference type="InterPro" id="IPR003723">
    <property type="entry name" value="Precorrin-6x_reduct"/>
</dbReference>